<dbReference type="KEGG" id="zma:100502423"/>
<organism evidence="2">
    <name type="scientific">Zea mays</name>
    <name type="common">Maize</name>
    <dbReference type="NCBI Taxonomy" id="4577"/>
    <lineage>
        <taxon>Eukaryota</taxon>
        <taxon>Viridiplantae</taxon>
        <taxon>Streptophyta</taxon>
        <taxon>Embryophyta</taxon>
        <taxon>Tracheophyta</taxon>
        <taxon>Spermatophyta</taxon>
        <taxon>Magnoliopsida</taxon>
        <taxon>Liliopsida</taxon>
        <taxon>Poales</taxon>
        <taxon>Poaceae</taxon>
        <taxon>PACMAD clade</taxon>
        <taxon>Panicoideae</taxon>
        <taxon>Andropogonodae</taxon>
        <taxon>Andropogoneae</taxon>
        <taxon>Tripsacinae</taxon>
        <taxon>Zea</taxon>
    </lineage>
</organism>
<dbReference type="AlphaFoldDB" id="C4JB82"/>
<feature type="region of interest" description="Disordered" evidence="1">
    <location>
        <begin position="107"/>
        <end position="160"/>
    </location>
</feature>
<feature type="compositionally biased region" description="Basic and acidic residues" evidence="1">
    <location>
        <begin position="83"/>
        <end position="93"/>
    </location>
</feature>
<protein>
    <submittedName>
        <fullName evidence="2">Uncharacterized protein</fullName>
    </submittedName>
</protein>
<sequence length="160" mass="18052">MERHQRRSDGCAHGGGEEEVQDSRYAYSADEQSKPPEPLAVASVWSPPQTHAEAKGLRSLRPGVCGGGGRAEEAQRLQPSGGHGERERREVDGEVDLRQQQRAVEEQQVLAHAPHQRCEHEEWHRHRRPPAAEDRAHAVGDPSVRRRQIRLRSSPRRGYC</sequence>
<dbReference type="RefSeq" id="XP_008668571.1">
    <property type="nucleotide sequence ID" value="XM_008670349.4"/>
</dbReference>
<dbReference type="RefSeq" id="XP_008668570.1">
    <property type="nucleotide sequence ID" value="XM_008670348.4"/>
</dbReference>
<feature type="compositionally biased region" description="Basic residues" evidence="1">
    <location>
        <begin position="145"/>
        <end position="160"/>
    </location>
</feature>
<dbReference type="RefSeq" id="NP_001183830.1">
    <property type="nucleotide sequence ID" value="NM_001196901.1"/>
</dbReference>
<evidence type="ECO:0000256" key="1">
    <source>
        <dbReference type="SAM" id="MobiDB-lite"/>
    </source>
</evidence>
<accession>C4JB82</accession>
<evidence type="ECO:0000313" key="2">
    <source>
        <dbReference type="EMBL" id="ACR38432.1"/>
    </source>
</evidence>
<reference evidence="2" key="1">
    <citation type="journal article" date="2009" name="PLoS Genet.">
        <title>Sequencing, mapping, and analysis of 27,455 maize full-length cDNAs.</title>
        <authorList>
            <person name="Soderlund C."/>
            <person name="Descour A."/>
            <person name="Kudrna D."/>
            <person name="Bomhoff M."/>
            <person name="Boyd L."/>
            <person name="Currie J."/>
            <person name="Angelova A."/>
            <person name="Collura K."/>
            <person name="Wissotski M."/>
            <person name="Ashley E."/>
            <person name="Morrow D."/>
            <person name="Fernandes J."/>
            <person name="Walbot V."/>
            <person name="Yu Y."/>
        </authorList>
    </citation>
    <scope>NUCLEOTIDE SEQUENCE</scope>
    <source>
        <strain evidence="2">B73</strain>
    </source>
</reference>
<dbReference type="EMBL" id="BT088079">
    <property type="protein sequence ID" value="ACR38432.1"/>
    <property type="molecule type" value="mRNA"/>
</dbReference>
<feature type="compositionally biased region" description="Basic and acidic residues" evidence="1">
    <location>
        <begin position="1"/>
        <end position="10"/>
    </location>
</feature>
<name>C4JB82_MAIZE</name>
<dbReference type="GeneID" id="100502423"/>
<feature type="compositionally biased region" description="Basic and acidic residues" evidence="1">
    <location>
        <begin position="116"/>
        <end position="138"/>
    </location>
</feature>
<feature type="region of interest" description="Disordered" evidence="1">
    <location>
        <begin position="1"/>
        <end position="93"/>
    </location>
</feature>
<proteinExistence type="evidence at transcript level"/>